<sequence length="255" mass="29606">MKKLKGFKLILMVLIIVTVATGCSRGKDAEKLLGQWLLLSDFQETLTIEKLDKGFLWTDKDGEFSAAFKDGKLSLETGQTYAQYNDEKENLVVLRLNDEGYFIGKKNFTNKIRLLINQFFNKSKYNLLVENAEAFKEFMTESFYQSVQEVKKERMDNGLILREKIESNHTLTFGDVEIISGNGVMITVTVHYHSLMRSMAEDHVFENGKTEIEYKGSETLEFYLLYEEESFKIDNIESTYFDEEFLDSDGNWVKK</sequence>
<dbReference type="PROSITE" id="PS51257">
    <property type="entry name" value="PROKAR_LIPOPROTEIN"/>
    <property type="match status" value="1"/>
</dbReference>
<dbReference type="EMBL" id="WBZB01000056">
    <property type="protein sequence ID" value="KAB3525839.1"/>
    <property type="molecule type" value="Genomic_DNA"/>
</dbReference>
<proteinExistence type="predicted"/>
<name>A0A833M8I5_9FIRM</name>
<dbReference type="RefSeq" id="WP_151867090.1">
    <property type="nucleotide sequence ID" value="NZ_WBZB01000056.1"/>
</dbReference>
<dbReference type="AlphaFoldDB" id="A0A833M8I5"/>
<protein>
    <submittedName>
        <fullName evidence="1">Uncharacterized protein</fullName>
    </submittedName>
</protein>
<evidence type="ECO:0000313" key="1">
    <source>
        <dbReference type="EMBL" id="KAB3525839.1"/>
    </source>
</evidence>
<organism evidence="1 2">
    <name type="scientific">Alkaliphilus serpentinus</name>
    <dbReference type="NCBI Taxonomy" id="1482731"/>
    <lineage>
        <taxon>Bacteria</taxon>
        <taxon>Bacillati</taxon>
        <taxon>Bacillota</taxon>
        <taxon>Clostridia</taxon>
        <taxon>Peptostreptococcales</taxon>
        <taxon>Natronincolaceae</taxon>
        <taxon>Alkaliphilus</taxon>
    </lineage>
</organism>
<dbReference type="Proteomes" id="UP000465601">
    <property type="component" value="Unassembled WGS sequence"/>
</dbReference>
<accession>A0A833M8I5</accession>
<gene>
    <name evidence="1" type="ORF">F8153_14605</name>
</gene>
<comment type="caution">
    <text evidence="1">The sequence shown here is derived from an EMBL/GenBank/DDBJ whole genome shotgun (WGS) entry which is preliminary data.</text>
</comment>
<reference evidence="1 2" key="1">
    <citation type="submission" date="2019-10" db="EMBL/GenBank/DDBJ databases">
        <title>Alkaliphilus serpentinus sp. nov. and Alkaliphilus pronyensis sp. nov., two novel anaerobic alkaliphilic species isolated from the serpentinized-hosted hydrothermal field of the Prony Bay (New Caledonia).</title>
        <authorList>
            <person name="Postec A."/>
        </authorList>
    </citation>
    <scope>NUCLEOTIDE SEQUENCE [LARGE SCALE GENOMIC DNA]</scope>
    <source>
        <strain evidence="1 2">LacT</strain>
    </source>
</reference>
<keyword evidence="2" id="KW-1185">Reference proteome</keyword>
<evidence type="ECO:0000313" key="2">
    <source>
        <dbReference type="Proteomes" id="UP000465601"/>
    </source>
</evidence>